<dbReference type="GO" id="GO:0002009">
    <property type="term" value="P:morphogenesis of an epithelium"/>
    <property type="evidence" value="ECO:0007669"/>
    <property type="project" value="UniProtKB-ARBA"/>
</dbReference>
<dbReference type="STRING" id="7994.ENSAMXP00000053520"/>
<dbReference type="InterPro" id="IPR015919">
    <property type="entry name" value="Cadherin-like_sf"/>
</dbReference>
<protein>
    <submittedName>
        <fullName evidence="19">Cadherin 12a</fullName>
    </submittedName>
</protein>
<evidence type="ECO:0000256" key="3">
    <source>
        <dbReference type="ARBA" id="ARBA00022475"/>
    </source>
</evidence>
<accession>A0A3B1KHM4</accession>
<keyword evidence="11 17" id="KW-0472">Membrane</keyword>
<dbReference type="GO" id="GO:0007156">
    <property type="term" value="P:homophilic cell adhesion via plasma membrane adhesion molecules"/>
    <property type="evidence" value="ECO:0007669"/>
    <property type="project" value="InterPro"/>
</dbReference>
<evidence type="ECO:0000256" key="17">
    <source>
        <dbReference type="SAM" id="Phobius"/>
    </source>
</evidence>
<proteinExistence type="predicted"/>
<feature type="domain" description="Cadherin" evidence="18">
    <location>
        <begin position="99"/>
        <end position="216"/>
    </location>
</feature>
<dbReference type="GO" id="GO:0005912">
    <property type="term" value="C:adherens junction"/>
    <property type="evidence" value="ECO:0007669"/>
    <property type="project" value="UniProtKB-SubCell"/>
</dbReference>
<evidence type="ECO:0000313" key="19">
    <source>
        <dbReference type="Ensembl" id="ENSAMXP00000053520.1"/>
    </source>
</evidence>
<evidence type="ECO:0000259" key="18">
    <source>
        <dbReference type="PROSITE" id="PS50268"/>
    </source>
</evidence>
<dbReference type="GO" id="GO:0007043">
    <property type="term" value="P:cell-cell junction assembly"/>
    <property type="evidence" value="ECO:0007669"/>
    <property type="project" value="TreeGrafter"/>
</dbReference>
<organism evidence="19 20">
    <name type="scientific">Astyanax mexicanus</name>
    <name type="common">Blind cave fish</name>
    <name type="synonym">Astyanax fasciatus mexicanus</name>
    <dbReference type="NCBI Taxonomy" id="7994"/>
    <lineage>
        <taxon>Eukaryota</taxon>
        <taxon>Metazoa</taxon>
        <taxon>Chordata</taxon>
        <taxon>Craniata</taxon>
        <taxon>Vertebrata</taxon>
        <taxon>Euteleostomi</taxon>
        <taxon>Actinopterygii</taxon>
        <taxon>Neopterygii</taxon>
        <taxon>Teleostei</taxon>
        <taxon>Ostariophysi</taxon>
        <taxon>Characiformes</taxon>
        <taxon>Characoidei</taxon>
        <taxon>Acestrorhamphidae</taxon>
        <taxon>Acestrorhamphinae</taxon>
        <taxon>Astyanax</taxon>
    </lineage>
</organism>
<dbReference type="Bgee" id="ENSAMXG00000036154">
    <property type="expression patterns" value="Expressed in testis and 4 other cell types or tissues"/>
</dbReference>
<dbReference type="GO" id="GO:0016342">
    <property type="term" value="C:catenin complex"/>
    <property type="evidence" value="ECO:0007669"/>
    <property type="project" value="TreeGrafter"/>
</dbReference>
<feature type="region of interest" description="Disordered" evidence="16">
    <location>
        <begin position="387"/>
        <end position="419"/>
    </location>
</feature>
<feature type="transmembrane region" description="Helical" evidence="17">
    <location>
        <begin position="216"/>
        <end position="244"/>
    </location>
</feature>
<dbReference type="GO" id="GO:0034332">
    <property type="term" value="P:adherens junction organization"/>
    <property type="evidence" value="ECO:0007669"/>
    <property type="project" value="TreeGrafter"/>
</dbReference>
<keyword evidence="5" id="KW-0479">Metal-binding</keyword>
<dbReference type="InParanoid" id="A0A3B1KHM4"/>
<dbReference type="SUPFAM" id="SSF49313">
    <property type="entry name" value="Cadherin-like"/>
    <property type="match status" value="2"/>
</dbReference>
<evidence type="ECO:0000256" key="11">
    <source>
        <dbReference type="ARBA" id="ARBA00023136"/>
    </source>
</evidence>
<feature type="region of interest" description="Disordered" evidence="16">
    <location>
        <begin position="270"/>
        <end position="299"/>
    </location>
</feature>
<keyword evidence="4 14" id="KW-0812">Transmembrane</keyword>
<keyword evidence="3" id="KW-1003">Cell membrane</keyword>
<dbReference type="Ensembl" id="ENSAMXT00000046953.1">
    <property type="protein sequence ID" value="ENSAMXP00000053520.1"/>
    <property type="gene ID" value="ENSAMXG00000036154.1"/>
</dbReference>
<reference evidence="20" key="2">
    <citation type="journal article" date="2014" name="Nat. Commun.">
        <title>The cavefish genome reveals candidate genes for eye loss.</title>
        <authorList>
            <person name="McGaugh S.E."/>
            <person name="Gross J.B."/>
            <person name="Aken B."/>
            <person name="Blin M."/>
            <person name="Borowsky R."/>
            <person name="Chalopin D."/>
            <person name="Hinaux H."/>
            <person name="Jeffery W.R."/>
            <person name="Keene A."/>
            <person name="Ma L."/>
            <person name="Minx P."/>
            <person name="Murphy D."/>
            <person name="O'Quin K.E."/>
            <person name="Retaux S."/>
            <person name="Rohner N."/>
            <person name="Searle S.M."/>
            <person name="Stahl B.A."/>
            <person name="Tabin C."/>
            <person name="Volff J.N."/>
            <person name="Yoshizawa M."/>
            <person name="Warren W.C."/>
        </authorList>
    </citation>
    <scope>NUCLEOTIDE SEQUENCE [LARGE SCALE GENOMIC DNA]</scope>
    <source>
        <strain evidence="20">female</strain>
    </source>
</reference>
<evidence type="ECO:0000313" key="20">
    <source>
        <dbReference type="Proteomes" id="UP000018467"/>
    </source>
</evidence>
<evidence type="ECO:0000256" key="8">
    <source>
        <dbReference type="ARBA" id="ARBA00022889"/>
    </source>
</evidence>
<keyword evidence="10 17" id="KW-1133">Transmembrane helix</keyword>
<dbReference type="GO" id="GO:0045296">
    <property type="term" value="F:cadherin binding"/>
    <property type="evidence" value="ECO:0007669"/>
    <property type="project" value="TreeGrafter"/>
</dbReference>
<dbReference type="GO" id="GO:0016477">
    <property type="term" value="P:cell migration"/>
    <property type="evidence" value="ECO:0007669"/>
    <property type="project" value="TreeGrafter"/>
</dbReference>
<dbReference type="InterPro" id="IPR039808">
    <property type="entry name" value="Cadherin"/>
</dbReference>
<dbReference type="FunFam" id="2.60.40.60:FF:000097">
    <property type="entry name" value="cadherin-12 isoform X1"/>
    <property type="match status" value="1"/>
</dbReference>
<dbReference type="GO" id="GO:0016339">
    <property type="term" value="P:calcium-dependent cell-cell adhesion via plasma membrane cell adhesion molecules"/>
    <property type="evidence" value="ECO:0007669"/>
    <property type="project" value="TreeGrafter"/>
</dbReference>
<reference evidence="20" key="1">
    <citation type="submission" date="2013-03" db="EMBL/GenBank/DDBJ databases">
        <authorList>
            <person name="Jeffery W."/>
            <person name="Warren W."/>
            <person name="Wilson R.K."/>
        </authorList>
    </citation>
    <scope>NUCLEOTIDE SEQUENCE</scope>
    <source>
        <strain evidence="20">female</strain>
    </source>
</reference>
<reference evidence="19" key="3">
    <citation type="submission" date="2025-08" db="UniProtKB">
        <authorList>
            <consortium name="Ensembl"/>
        </authorList>
    </citation>
    <scope>IDENTIFICATION</scope>
</reference>
<evidence type="ECO:0000256" key="6">
    <source>
        <dbReference type="ARBA" id="ARBA00022737"/>
    </source>
</evidence>
<keyword evidence="7 13" id="KW-0106">Calcium</keyword>
<sequence>METYEDTPTGIVIGAVTAEDLDAGDSPVRYSIEWKKDAENYFDIDPVEGTITTSEALDREAEAKHNVTVVATKVNNPLLYSRVSVTISVLDVNEFPPELSHPYEAFVCEDAKVGQVVEILSATDRDMPHVGHRFFFKSPRDVRNRNFTIRDYGNNTAGVVTRRAGFQRREKSVYLVPVVVEDSGYPIQSSTGTLSVRVCACDGEGSVLSCSAEAVFLAMGLSTGALVAILLCMLILLVMVVLYVSMKRHKKKDILMSSKEDVRDNVIHYDDEGGGEEDTNAFDIGTLRNPKAGMRETTPPRRDVQLEAEPVLNPEDTEDIRAYIQQRLQENHASSTAPPYDSLATYAYEGSGSMADSLSSIESWALEPEEDYRSIQDWGPRFKTLAGIFSQRESSQGAERRPENRGSQPPAEGSEERPD</sequence>
<evidence type="ECO:0000256" key="9">
    <source>
        <dbReference type="ARBA" id="ARBA00022949"/>
    </source>
</evidence>
<evidence type="ECO:0000256" key="15">
    <source>
        <dbReference type="RuleBase" id="RU004357"/>
    </source>
</evidence>
<dbReference type="Proteomes" id="UP000018467">
    <property type="component" value="Unassembled WGS sequence"/>
</dbReference>
<evidence type="ECO:0000256" key="10">
    <source>
        <dbReference type="ARBA" id="ARBA00022989"/>
    </source>
</evidence>
<dbReference type="Gene3D" id="4.10.900.10">
    <property type="entry name" value="TCF3-CBD (Catenin binding domain)"/>
    <property type="match status" value="1"/>
</dbReference>
<reference evidence="19" key="4">
    <citation type="submission" date="2025-09" db="UniProtKB">
        <authorList>
            <consortium name="Ensembl"/>
        </authorList>
    </citation>
    <scope>IDENTIFICATION</scope>
</reference>
<evidence type="ECO:0000256" key="2">
    <source>
        <dbReference type="ARBA" id="ARBA00004536"/>
    </source>
</evidence>
<dbReference type="GO" id="GO:0044331">
    <property type="term" value="P:cell-cell adhesion mediated by cadherin"/>
    <property type="evidence" value="ECO:0007669"/>
    <property type="project" value="TreeGrafter"/>
</dbReference>
<dbReference type="InterPro" id="IPR002126">
    <property type="entry name" value="Cadherin-like_dom"/>
</dbReference>
<dbReference type="GO" id="GO:0000902">
    <property type="term" value="P:cell morphogenesis"/>
    <property type="evidence" value="ECO:0007669"/>
    <property type="project" value="TreeGrafter"/>
</dbReference>
<keyword evidence="6" id="KW-0677">Repeat</keyword>
<evidence type="ECO:0000256" key="5">
    <source>
        <dbReference type="ARBA" id="ARBA00022723"/>
    </source>
</evidence>
<keyword evidence="8 14" id="KW-0130">Cell adhesion</keyword>
<dbReference type="FunFam" id="2.60.40.60:FF:000014">
    <property type="entry name" value="Cadherin 8"/>
    <property type="match status" value="1"/>
</dbReference>
<dbReference type="GeneTree" id="ENSGT00940000154673"/>
<evidence type="ECO:0000256" key="12">
    <source>
        <dbReference type="ARBA" id="ARBA00023180"/>
    </source>
</evidence>
<dbReference type="Pfam" id="PF00028">
    <property type="entry name" value="Cadherin"/>
    <property type="match status" value="2"/>
</dbReference>
<evidence type="ECO:0000256" key="4">
    <source>
        <dbReference type="ARBA" id="ARBA00022692"/>
    </source>
</evidence>
<dbReference type="PROSITE" id="PS50268">
    <property type="entry name" value="CADHERIN_2"/>
    <property type="match status" value="2"/>
</dbReference>
<evidence type="ECO:0000256" key="14">
    <source>
        <dbReference type="RuleBase" id="RU003318"/>
    </source>
</evidence>
<keyword evidence="20" id="KW-1185">Reference proteome</keyword>
<evidence type="ECO:0000256" key="16">
    <source>
        <dbReference type="SAM" id="MobiDB-lite"/>
    </source>
</evidence>
<dbReference type="AlphaFoldDB" id="A0A3B1KHM4"/>
<evidence type="ECO:0000256" key="7">
    <source>
        <dbReference type="ARBA" id="ARBA00022837"/>
    </source>
</evidence>
<dbReference type="InterPro" id="IPR027397">
    <property type="entry name" value="Catenin-bd_sf"/>
</dbReference>
<evidence type="ECO:0000256" key="13">
    <source>
        <dbReference type="PROSITE-ProRule" id="PRU00043"/>
    </source>
</evidence>
<keyword evidence="9" id="KW-0965">Cell junction</keyword>
<dbReference type="Gene3D" id="2.60.40.60">
    <property type="entry name" value="Cadherins"/>
    <property type="match status" value="2"/>
</dbReference>
<keyword evidence="12" id="KW-0325">Glycoprotein</keyword>
<feature type="domain" description="Cadherin" evidence="18">
    <location>
        <begin position="5"/>
        <end position="99"/>
    </location>
</feature>
<dbReference type="SMART" id="SM00112">
    <property type="entry name" value="CA"/>
    <property type="match status" value="2"/>
</dbReference>
<dbReference type="GO" id="GO:0008013">
    <property type="term" value="F:beta-catenin binding"/>
    <property type="evidence" value="ECO:0007669"/>
    <property type="project" value="TreeGrafter"/>
</dbReference>
<name>A0A3B1KHM4_ASTMX</name>
<dbReference type="FunFam" id="4.10.900.10:FF:000001">
    <property type="entry name" value="Cadherin 2"/>
    <property type="match status" value="1"/>
</dbReference>
<dbReference type="InterPro" id="IPR000233">
    <property type="entry name" value="Cadherin_Y-type_LIR"/>
</dbReference>
<dbReference type="GO" id="GO:0005509">
    <property type="term" value="F:calcium ion binding"/>
    <property type="evidence" value="ECO:0007669"/>
    <property type="project" value="UniProtKB-UniRule"/>
</dbReference>
<comment type="function">
    <text evidence="15">Cadherins are calcium-dependent cell adhesion proteins.</text>
</comment>
<comment type="subcellular location">
    <subcellularLocation>
        <location evidence="2">Cell junction</location>
        <location evidence="2">Adherens junction</location>
    </subcellularLocation>
    <subcellularLocation>
        <location evidence="1 14">Cell membrane</location>
        <topology evidence="1 14">Single-pass type I membrane protein</topology>
    </subcellularLocation>
</comment>
<dbReference type="PANTHER" id="PTHR24027:SF96">
    <property type="entry name" value="CADHERIN-12"/>
    <property type="match status" value="1"/>
</dbReference>
<dbReference type="CDD" id="cd11304">
    <property type="entry name" value="Cadherin_repeat"/>
    <property type="match status" value="2"/>
</dbReference>
<dbReference type="PRINTS" id="PR00205">
    <property type="entry name" value="CADHERIN"/>
</dbReference>
<dbReference type="Pfam" id="PF01049">
    <property type="entry name" value="CADH_Y-type_LIR"/>
    <property type="match status" value="1"/>
</dbReference>
<evidence type="ECO:0000256" key="1">
    <source>
        <dbReference type="ARBA" id="ARBA00004251"/>
    </source>
</evidence>
<dbReference type="PANTHER" id="PTHR24027">
    <property type="entry name" value="CADHERIN-23"/>
    <property type="match status" value="1"/>
</dbReference>